<gene>
    <name evidence="1" type="ORF">SETTUDRAFT_167340</name>
</gene>
<reference evidence="1 2" key="2">
    <citation type="journal article" date="2013" name="PLoS Genet.">
        <title>Comparative genome structure, secondary metabolite, and effector coding capacity across Cochliobolus pathogens.</title>
        <authorList>
            <person name="Condon B.J."/>
            <person name="Leng Y."/>
            <person name="Wu D."/>
            <person name="Bushley K.E."/>
            <person name="Ohm R.A."/>
            <person name="Otillar R."/>
            <person name="Martin J."/>
            <person name="Schackwitz W."/>
            <person name="Grimwood J."/>
            <person name="MohdZainudin N."/>
            <person name="Xue C."/>
            <person name="Wang R."/>
            <person name="Manning V.A."/>
            <person name="Dhillon B."/>
            <person name="Tu Z.J."/>
            <person name="Steffenson B.J."/>
            <person name="Salamov A."/>
            <person name="Sun H."/>
            <person name="Lowry S."/>
            <person name="LaButti K."/>
            <person name="Han J."/>
            <person name="Copeland A."/>
            <person name="Lindquist E."/>
            <person name="Barry K."/>
            <person name="Schmutz J."/>
            <person name="Baker S.E."/>
            <person name="Ciuffetti L.M."/>
            <person name="Grigoriev I.V."/>
            <person name="Zhong S."/>
            <person name="Turgeon B.G."/>
        </authorList>
    </citation>
    <scope>NUCLEOTIDE SEQUENCE [LARGE SCALE GENOMIC DNA]</scope>
    <source>
        <strain evidence="2">28A</strain>
    </source>
</reference>
<sequence>MAVLHSTKCSPVDVCTCLLNRWGPWSTAPQLAHNAILGLRSRLPHTTAVRAIASAHRRALASP</sequence>
<evidence type="ECO:0000313" key="1">
    <source>
        <dbReference type="EMBL" id="EOA90510.1"/>
    </source>
</evidence>
<accession>R0J0K5</accession>
<dbReference type="GeneID" id="19400142"/>
<dbReference type="AlphaFoldDB" id="R0J0K5"/>
<name>R0J0K5_EXST2</name>
<evidence type="ECO:0000313" key="2">
    <source>
        <dbReference type="Proteomes" id="UP000016935"/>
    </source>
</evidence>
<dbReference type="Proteomes" id="UP000016935">
    <property type="component" value="Unassembled WGS sequence"/>
</dbReference>
<dbReference type="HOGENOM" id="CLU_2887252_0_0_1"/>
<organism evidence="1 2">
    <name type="scientific">Exserohilum turcicum (strain 28A)</name>
    <name type="common">Northern leaf blight fungus</name>
    <name type="synonym">Setosphaeria turcica</name>
    <dbReference type="NCBI Taxonomy" id="671987"/>
    <lineage>
        <taxon>Eukaryota</taxon>
        <taxon>Fungi</taxon>
        <taxon>Dikarya</taxon>
        <taxon>Ascomycota</taxon>
        <taxon>Pezizomycotina</taxon>
        <taxon>Dothideomycetes</taxon>
        <taxon>Pleosporomycetidae</taxon>
        <taxon>Pleosporales</taxon>
        <taxon>Pleosporineae</taxon>
        <taxon>Pleosporaceae</taxon>
        <taxon>Exserohilum</taxon>
    </lineage>
</organism>
<proteinExistence type="predicted"/>
<dbReference type="RefSeq" id="XP_008022335.1">
    <property type="nucleotide sequence ID" value="XM_008024144.1"/>
</dbReference>
<keyword evidence="2" id="KW-1185">Reference proteome</keyword>
<protein>
    <submittedName>
        <fullName evidence="1">Uncharacterized protein</fullName>
    </submittedName>
</protein>
<reference evidence="1 2" key="1">
    <citation type="journal article" date="2012" name="PLoS Pathog.">
        <title>Diverse lifestyles and strategies of plant pathogenesis encoded in the genomes of eighteen Dothideomycetes fungi.</title>
        <authorList>
            <person name="Ohm R.A."/>
            <person name="Feau N."/>
            <person name="Henrissat B."/>
            <person name="Schoch C.L."/>
            <person name="Horwitz B.A."/>
            <person name="Barry K.W."/>
            <person name="Condon B.J."/>
            <person name="Copeland A.C."/>
            <person name="Dhillon B."/>
            <person name="Glaser F."/>
            <person name="Hesse C.N."/>
            <person name="Kosti I."/>
            <person name="LaButti K."/>
            <person name="Lindquist E.A."/>
            <person name="Lucas S."/>
            <person name="Salamov A.A."/>
            <person name="Bradshaw R.E."/>
            <person name="Ciuffetti L."/>
            <person name="Hamelin R.C."/>
            <person name="Kema G.H.J."/>
            <person name="Lawrence C."/>
            <person name="Scott J.A."/>
            <person name="Spatafora J.W."/>
            <person name="Turgeon B.G."/>
            <person name="de Wit P.J.G.M."/>
            <person name="Zhong S."/>
            <person name="Goodwin S.B."/>
            <person name="Grigoriev I.V."/>
        </authorList>
    </citation>
    <scope>NUCLEOTIDE SEQUENCE [LARGE SCALE GENOMIC DNA]</scope>
    <source>
        <strain evidence="2">28A</strain>
    </source>
</reference>
<dbReference type="EMBL" id="KB908493">
    <property type="protein sequence ID" value="EOA90510.1"/>
    <property type="molecule type" value="Genomic_DNA"/>
</dbReference>